<dbReference type="Proteomes" id="UP001056035">
    <property type="component" value="Chromosome"/>
</dbReference>
<evidence type="ECO:0000313" key="2">
    <source>
        <dbReference type="EMBL" id="UTI62274.1"/>
    </source>
</evidence>
<keyword evidence="3" id="KW-1185">Reference proteome</keyword>
<dbReference type="SUPFAM" id="SSF53335">
    <property type="entry name" value="S-adenosyl-L-methionine-dependent methyltransferases"/>
    <property type="match status" value="1"/>
</dbReference>
<accession>A0ABY5DNS7</accession>
<dbReference type="GO" id="GO:0032259">
    <property type="term" value="P:methylation"/>
    <property type="evidence" value="ECO:0007669"/>
    <property type="project" value="UniProtKB-KW"/>
</dbReference>
<evidence type="ECO:0000313" key="3">
    <source>
        <dbReference type="Proteomes" id="UP001056035"/>
    </source>
</evidence>
<gene>
    <name evidence="2" type="ORF">NBH00_12950</name>
</gene>
<dbReference type="Gene3D" id="3.40.50.150">
    <property type="entry name" value="Vaccinia Virus protein VP39"/>
    <property type="match status" value="1"/>
</dbReference>
<protein>
    <submittedName>
        <fullName evidence="2">Class I SAM-dependent methyltransferase</fullName>
    </submittedName>
</protein>
<dbReference type="InterPro" id="IPR029063">
    <property type="entry name" value="SAM-dependent_MTases_sf"/>
</dbReference>
<dbReference type="InterPro" id="IPR013216">
    <property type="entry name" value="Methyltransf_11"/>
</dbReference>
<feature type="domain" description="Methyltransferase type 11" evidence="1">
    <location>
        <begin position="71"/>
        <end position="185"/>
    </location>
</feature>
<keyword evidence="2" id="KW-0808">Transferase</keyword>
<sequence length="317" mass="33434">MPAFTTTDGRELTIVPGFREAVLRGRPSGTPTAAWTQADYDLAATRRVVAARRRIADARLALGQPGPLRALDIGCGAGLESVIAAADRVGEVIALDRVPALLAPGDRGTRAHRLVTAALAAAGSALNSRAALAELPLQVRAADAAALGLADDSIDLVWSRAALEHLQPLDATLRELTRVVRPGGIAHHVIDPYFWVKGCHAGGLIDIPWAHARLAPEDFARAALQIAGARRGVRRAQFVTSLNRLGIAAWRVALLASGPWDLVSWSVESSSLARSLLGEHPEVADTVLAGVTGPDLVSQSITAILRLRDPGKFHAEV</sequence>
<name>A0ABY5DNS7_9ACTN</name>
<dbReference type="PANTHER" id="PTHR42912">
    <property type="entry name" value="METHYLTRANSFERASE"/>
    <property type="match status" value="1"/>
</dbReference>
<dbReference type="CDD" id="cd02440">
    <property type="entry name" value="AdoMet_MTases"/>
    <property type="match status" value="1"/>
</dbReference>
<dbReference type="InterPro" id="IPR050508">
    <property type="entry name" value="Methyltransf_Superfamily"/>
</dbReference>
<dbReference type="Pfam" id="PF08241">
    <property type="entry name" value="Methyltransf_11"/>
    <property type="match status" value="1"/>
</dbReference>
<dbReference type="EMBL" id="CP098502">
    <property type="protein sequence ID" value="UTI62274.1"/>
    <property type="molecule type" value="Genomic_DNA"/>
</dbReference>
<organism evidence="2 3">
    <name type="scientific">Paraconexibacter antarcticus</name>
    <dbReference type="NCBI Taxonomy" id="2949664"/>
    <lineage>
        <taxon>Bacteria</taxon>
        <taxon>Bacillati</taxon>
        <taxon>Actinomycetota</taxon>
        <taxon>Thermoleophilia</taxon>
        <taxon>Solirubrobacterales</taxon>
        <taxon>Paraconexibacteraceae</taxon>
        <taxon>Paraconexibacter</taxon>
    </lineage>
</organism>
<evidence type="ECO:0000259" key="1">
    <source>
        <dbReference type="Pfam" id="PF08241"/>
    </source>
</evidence>
<dbReference type="GO" id="GO:0008168">
    <property type="term" value="F:methyltransferase activity"/>
    <property type="evidence" value="ECO:0007669"/>
    <property type="project" value="UniProtKB-KW"/>
</dbReference>
<dbReference type="RefSeq" id="WP_254569012.1">
    <property type="nucleotide sequence ID" value="NZ_CP098502.1"/>
</dbReference>
<reference evidence="2 3" key="1">
    <citation type="submission" date="2022-06" db="EMBL/GenBank/DDBJ databases">
        <title>Paraconexibacter antarcticus.</title>
        <authorList>
            <person name="Kim C.S."/>
        </authorList>
    </citation>
    <scope>NUCLEOTIDE SEQUENCE [LARGE SCALE GENOMIC DNA]</scope>
    <source>
        <strain evidence="2 3">02-257</strain>
    </source>
</reference>
<proteinExistence type="predicted"/>
<keyword evidence="2" id="KW-0489">Methyltransferase</keyword>